<evidence type="ECO:0000313" key="3">
    <source>
        <dbReference type="Proteomes" id="UP000645390"/>
    </source>
</evidence>
<dbReference type="InterPro" id="IPR013096">
    <property type="entry name" value="Cupin_2"/>
</dbReference>
<evidence type="ECO:0000259" key="1">
    <source>
        <dbReference type="Pfam" id="PF07883"/>
    </source>
</evidence>
<comment type="caution">
    <text evidence="2">The sequence shown here is derived from an EMBL/GenBank/DDBJ whole genome shotgun (WGS) entry which is preliminary data.</text>
</comment>
<dbReference type="Proteomes" id="UP000645390">
    <property type="component" value="Unassembled WGS sequence"/>
</dbReference>
<proteinExistence type="predicted"/>
<reference evidence="3" key="1">
    <citation type="journal article" date="2019" name="Int. J. Syst. Evol. Microbiol.">
        <title>The Global Catalogue of Microorganisms (GCM) 10K type strain sequencing project: providing services to taxonomists for standard genome sequencing and annotation.</title>
        <authorList>
            <consortium name="The Broad Institute Genomics Platform"/>
            <consortium name="The Broad Institute Genome Sequencing Center for Infectious Disease"/>
            <person name="Wu L."/>
            <person name="Ma J."/>
        </authorList>
    </citation>
    <scope>NUCLEOTIDE SEQUENCE [LARGE SCALE GENOMIC DNA]</scope>
    <source>
        <strain evidence="3">CCM 8939</strain>
    </source>
</reference>
<feature type="domain" description="Cupin type-2" evidence="1">
    <location>
        <begin position="134"/>
        <end position="189"/>
    </location>
</feature>
<name>A0ABQ2BM05_9SPHI</name>
<protein>
    <recommendedName>
        <fullName evidence="1">Cupin type-2 domain-containing protein</fullName>
    </recommendedName>
</protein>
<dbReference type="Gene3D" id="2.60.120.10">
    <property type="entry name" value="Jelly Rolls"/>
    <property type="match status" value="1"/>
</dbReference>
<dbReference type="Pfam" id="PF07883">
    <property type="entry name" value="Cupin_2"/>
    <property type="match status" value="1"/>
</dbReference>
<gene>
    <name evidence="2" type="ORF">GCM10008119_36070</name>
</gene>
<keyword evidence="3" id="KW-1185">Reference proteome</keyword>
<dbReference type="InterPro" id="IPR014710">
    <property type="entry name" value="RmlC-like_jellyroll"/>
</dbReference>
<dbReference type="InterPro" id="IPR011051">
    <property type="entry name" value="RmlC_Cupin_sf"/>
</dbReference>
<evidence type="ECO:0000313" key="2">
    <source>
        <dbReference type="EMBL" id="GGI29123.1"/>
    </source>
</evidence>
<dbReference type="RefSeq" id="WP_188417163.1">
    <property type="nucleotide sequence ID" value="NZ_BMDJ01000014.1"/>
</dbReference>
<dbReference type="SUPFAM" id="SSF51182">
    <property type="entry name" value="RmlC-like cupins"/>
    <property type="match status" value="1"/>
</dbReference>
<organism evidence="2 3">
    <name type="scientific">Pedobacter mendelii</name>
    <dbReference type="NCBI Taxonomy" id="1908240"/>
    <lineage>
        <taxon>Bacteria</taxon>
        <taxon>Pseudomonadati</taxon>
        <taxon>Bacteroidota</taxon>
        <taxon>Sphingobacteriia</taxon>
        <taxon>Sphingobacteriales</taxon>
        <taxon>Sphingobacteriaceae</taxon>
        <taxon>Pedobacter</taxon>
    </lineage>
</organism>
<accession>A0ABQ2BM05</accession>
<dbReference type="EMBL" id="BMDJ01000014">
    <property type="protein sequence ID" value="GGI29123.1"/>
    <property type="molecule type" value="Genomic_DNA"/>
</dbReference>
<sequence length="199" mass="23132">MKSVVEIIESGLLELYVLNLLEVDEICEVEKLRLIYPEIKEEIDKIEIFLEKHAMENSLLTSSEIDRKMDSLFFEINKQLNLDLKNLPLIEANSNYKIWLNSLKELMPKDLIQDKFTHLLTSSEKTMQMLVISEIDIEEEIHENELESFLILEGTCVCTIDNEEFNMFPGDFMAIPLHKPHTVKITSPRVTAILQHLTV</sequence>